<dbReference type="PRINTS" id="PR00344">
    <property type="entry name" value="BCTRLSENSOR"/>
</dbReference>
<dbReference type="Pfam" id="PF08447">
    <property type="entry name" value="PAS_3"/>
    <property type="match status" value="3"/>
</dbReference>
<dbReference type="InterPro" id="IPR036097">
    <property type="entry name" value="HisK_dim/P_sf"/>
</dbReference>
<keyword evidence="6" id="KW-1133">Transmembrane helix</keyword>
<dbReference type="PANTHER" id="PTHR43304:SF1">
    <property type="entry name" value="PAC DOMAIN-CONTAINING PROTEIN"/>
    <property type="match status" value="1"/>
</dbReference>
<sequence length="956" mass="109386">MNLEPAYQAYQYLLSDLYNKVHLYAQGKDKATVTSINEMAKHQALLLCLAFITAGIATVFYKRVSKQSRQKSLSLSEVVDEKQLLDNSLLKSKHQYQMLFDKNPIPMWVFDQNSYKFLQVNEAAQREYGYSQEEFLQKTILEIRPESDTDEVIKRLSEIGKENFASSVRRHKRKNGSIFYAEVSSHALPPEGNTQPRLVAAVNIHERVQALEEINKREKQLKEVSSSIPGIVYQFKLSKRKEYAFTFISEGINKLTDVSPDAIYQAPELLLQYIHPEDLALVKESVECSYKNLTPWELEFRVNHPSTKKSMWLRGHSIPTYGEDEEVTWNGTFINITKLKEAQVKLIESEASLHALLNSSPQAIFSLDQELNITMFNAVAAKEIKKFFLKDLATGQNFLDFIVPEKKACVTDSHARALKGRTVKFEEAVNDFFYEIIFRPVLNKNAEVLAVSIILRDISEHRNAIKTIKQNEAQLARAQELAKMGNFEYNALTDTLTWSDGVYKVFQVTKETFTPTLHSFKQRIHPEDRDTLQQEINRVFSQKLISNIEYCILLQNGSTRHVYQITEPTLDANNNIIKISGSIQDITERKLAEREITEAKNLLQSTIENVPEVIFSFDTSLNITYVSPQSVEITGYNENDYRNNAGLWLETMYPADRDKFLNHVVPNLLTGKRQQQEVRKIGRTGEMKWLLLRISPMKNEKGKIIRFDASASDMTQYKIAEAKRNELTEQLIRQNQNLQQFAYIVSHNLRAPIANILGLTSIYDRAKAEAPMNQRVIDGLVKSAQLLDTTIQDLNDILSIRNEENLVKEEIAFEDVLKDVLESISEKVKDIDASIEYNFKLAPTVVSVRSYVYSIIQNLVTNAIKYRSSNRKLHLNLNTTKDSDYICLRISDNGCGINLAKEKDKIFGLYKRFHSNTSGKGIGLHLVKTQAEMLGGRVEVESEVNVGTTFKVYIKA</sequence>
<dbReference type="PROSITE" id="PS50113">
    <property type="entry name" value="PAC"/>
    <property type="match status" value="2"/>
</dbReference>
<feature type="domain" description="PAS" evidence="8">
    <location>
        <begin position="92"/>
        <end position="163"/>
    </location>
</feature>
<keyword evidence="4" id="KW-0808">Transferase</keyword>
<name>A0ABW4X457_9BACT</name>
<keyword evidence="11" id="KW-1185">Reference proteome</keyword>
<dbReference type="SUPFAM" id="SSF55785">
    <property type="entry name" value="PYP-like sensor domain (PAS domain)"/>
    <property type="match status" value="5"/>
</dbReference>
<dbReference type="Gene3D" id="3.30.565.10">
    <property type="entry name" value="Histidine kinase-like ATPase, C-terminal domain"/>
    <property type="match status" value="1"/>
</dbReference>
<dbReference type="SUPFAM" id="SSF55874">
    <property type="entry name" value="ATPase domain of HSP90 chaperone/DNA topoisomerase II/histidine kinase"/>
    <property type="match status" value="1"/>
</dbReference>
<dbReference type="SMART" id="SM00387">
    <property type="entry name" value="HATPase_c"/>
    <property type="match status" value="1"/>
</dbReference>
<dbReference type="InterPro" id="IPR035965">
    <property type="entry name" value="PAS-like_dom_sf"/>
</dbReference>
<evidence type="ECO:0000256" key="4">
    <source>
        <dbReference type="ARBA" id="ARBA00022679"/>
    </source>
</evidence>
<evidence type="ECO:0000259" key="9">
    <source>
        <dbReference type="PROSITE" id="PS50113"/>
    </source>
</evidence>
<dbReference type="InterPro" id="IPR000014">
    <property type="entry name" value="PAS"/>
</dbReference>
<gene>
    <name evidence="10" type="ORF">ACFSKU_18975</name>
</gene>
<dbReference type="InterPro" id="IPR036890">
    <property type="entry name" value="HATPase_C_sf"/>
</dbReference>
<dbReference type="InterPro" id="IPR052162">
    <property type="entry name" value="Sensor_kinase/Photoreceptor"/>
</dbReference>
<proteinExistence type="predicted"/>
<keyword evidence="6" id="KW-0472">Membrane</keyword>
<evidence type="ECO:0000256" key="2">
    <source>
        <dbReference type="ARBA" id="ARBA00012438"/>
    </source>
</evidence>
<dbReference type="SMART" id="SM00388">
    <property type="entry name" value="HisKA"/>
    <property type="match status" value="1"/>
</dbReference>
<dbReference type="Proteomes" id="UP001597369">
    <property type="component" value="Unassembled WGS sequence"/>
</dbReference>
<evidence type="ECO:0000256" key="3">
    <source>
        <dbReference type="ARBA" id="ARBA00022553"/>
    </source>
</evidence>
<feature type="domain" description="PAC" evidence="9">
    <location>
        <begin position="674"/>
        <end position="726"/>
    </location>
</feature>
<dbReference type="EC" id="2.7.13.3" evidence="2"/>
<feature type="domain" description="PAC" evidence="9">
    <location>
        <begin position="546"/>
        <end position="598"/>
    </location>
</feature>
<dbReference type="InterPro" id="IPR000700">
    <property type="entry name" value="PAS-assoc_C"/>
</dbReference>
<dbReference type="InterPro" id="IPR005467">
    <property type="entry name" value="His_kinase_dom"/>
</dbReference>
<evidence type="ECO:0000313" key="10">
    <source>
        <dbReference type="EMBL" id="MFD2068980.1"/>
    </source>
</evidence>
<dbReference type="Pfam" id="PF13426">
    <property type="entry name" value="PAS_9"/>
    <property type="match status" value="1"/>
</dbReference>
<dbReference type="Pfam" id="PF08448">
    <property type="entry name" value="PAS_4"/>
    <property type="match status" value="1"/>
</dbReference>
<dbReference type="SMART" id="SM00086">
    <property type="entry name" value="PAC"/>
    <property type="match status" value="3"/>
</dbReference>
<protein>
    <recommendedName>
        <fullName evidence="2">histidine kinase</fullName>
        <ecNumber evidence="2">2.7.13.3</ecNumber>
    </recommendedName>
</protein>
<dbReference type="InterPro" id="IPR013656">
    <property type="entry name" value="PAS_4"/>
</dbReference>
<accession>A0ABW4X457</accession>
<dbReference type="Pfam" id="PF02518">
    <property type="entry name" value="HATPase_c"/>
    <property type="match status" value="1"/>
</dbReference>
<dbReference type="InterPro" id="IPR001610">
    <property type="entry name" value="PAC"/>
</dbReference>
<dbReference type="SUPFAM" id="SSF47384">
    <property type="entry name" value="Homodimeric domain of signal transducing histidine kinase"/>
    <property type="match status" value="1"/>
</dbReference>
<evidence type="ECO:0000256" key="5">
    <source>
        <dbReference type="ARBA" id="ARBA00022777"/>
    </source>
</evidence>
<feature type="transmembrane region" description="Helical" evidence="6">
    <location>
        <begin position="44"/>
        <end position="61"/>
    </location>
</feature>
<dbReference type="InterPro" id="IPR003661">
    <property type="entry name" value="HisK_dim/P_dom"/>
</dbReference>
<dbReference type="Gene3D" id="2.10.70.100">
    <property type="match status" value="1"/>
</dbReference>
<evidence type="ECO:0000256" key="1">
    <source>
        <dbReference type="ARBA" id="ARBA00000085"/>
    </source>
</evidence>
<organism evidence="10 11">
    <name type="scientific">Pontibacter silvestris</name>
    <dbReference type="NCBI Taxonomy" id="2305183"/>
    <lineage>
        <taxon>Bacteria</taxon>
        <taxon>Pseudomonadati</taxon>
        <taxon>Bacteroidota</taxon>
        <taxon>Cytophagia</taxon>
        <taxon>Cytophagales</taxon>
        <taxon>Hymenobacteraceae</taxon>
        <taxon>Pontibacter</taxon>
    </lineage>
</organism>
<dbReference type="SMART" id="SM00091">
    <property type="entry name" value="PAS"/>
    <property type="match status" value="5"/>
</dbReference>
<dbReference type="CDD" id="cd00082">
    <property type="entry name" value="HisKA"/>
    <property type="match status" value="1"/>
</dbReference>
<dbReference type="PANTHER" id="PTHR43304">
    <property type="entry name" value="PHYTOCHROME-LIKE PROTEIN CPH1"/>
    <property type="match status" value="1"/>
</dbReference>
<evidence type="ECO:0000313" key="11">
    <source>
        <dbReference type="Proteomes" id="UP001597369"/>
    </source>
</evidence>
<comment type="catalytic activity">
    <reaction evidence="1">
        <text>ATP + protein L-histidine = ADP + protein N-phospho-L-histidine.</text>
        <dbReference type="EC" id="2.7.13.3"/>
    </reaction>
</comment>
<dbReference type="InterPro" id="IPR013655">
    <property type="entry name" value="PAS_fold_3"/>
</dbReference>
<dbReference type="EMBL" id="JBHUHV010000058">
    <property type="protein sequence ID" value="MFD2068980.1"/>
    <property type="molecule type" value="Genomic_DNA"/>
</dbReference>
<dbReference type="RefSeq" id="WP_229957573.1">
    <property type="nucleotide sequence ID" value="NZ_JAJJWI010000001.1"/>
</dbReference>
<dbReference type="Gene3D" id="1.10.287.130">
    <property type="match status" value="1"/>
</dbReference>
<keyword evidence="3" id="KW-0597">Phosphoprotein</keyword>
<dbReference type="InterPro" id="IPR003594">
    <property type="entry name" value="HATPase_dom"/>
</dbReference>
<evidence type="ECO:0000256" key="6">
    <source>
        <dbReference type="SAM" id="Phobius"/>
    </source>
</evidence>
<dbReference type="PROSITE" id="PS50109">
    <property type="entry name" value="HIS_KIN"/>
    <property type="match status" value="1"/>
</dbReference>
<keyword evidence="5" id="KW-0418">Kinase</keyword>
<dbReference type="PROSITE" id="PS50112">
    <property type="entry name" value="PAS"/>
    <property type="match status" value="3"/>
</dbReference>
<evidence type="ECO:0000259" key="8">
    <source>
        <dbReference type="PROSITE" id="PS50112"/>
    </source>
</evidence>
<feature type="domain" description="Histidine kinase" evidence="7">
    <location>
        <begin position="744"/>
        <end position="956"/>
    </location>
</feature>
<dbReference type="InterPro" id="IPR004358">
    <property type="entry name" value="Sig_transdc_His_kin-like_C"/>
</dbReference>
<dbReference type="Gene3D" id="3.30.450.20">
    <property type="entry name" value="PAS domain"/>
    <property type="match status" value="5"/>
</dbReference>
<dbReference type="CDD" id="cd00130">
    <property type="entry name" value="PAS"/>
    <property type="match status" value="4"/>
</dbReference>
<keyword evidence="6" id="KW-0812">Transmembrane</keyword>
<dbReference type="NCBIfam" id="TIGR00229">
    <property type="entry name" value="sensory_box"/>
    <property type="match status" value="4"/>
</dbReference>
<comment type="caution">
    <text evidence="10">The sequence shown here is derived from an EMBL/GenBank/DDBJ whole genome shotgun (WGS) entry which is preliminary data.</text>
</comment>
<reference evidence="11" key="1">
    <citation type="journal article" date="2019" name="Int. J. Syst. Evol. Microbiol.">
        <title>The Global Catalogue of Microorganisms (GCM) 10K type strain sequencing project: providing services to taxonomists for standard genome sequencing and annotation.</title>
        <authorList>
            <consortium name="The Broad Institute Genomics Platform"/>
            <consortium name="The Broad Institute Genome Sequencing Center for Infectious Disease"/>
            <person name="Wu L."/>
            <person name="Ma J."/>
        </authorList>
    </citation>
    <scope>NUCLEOTIDE SEQUENCE [LARGE SCALE GENOMIC DNA]</scope>
    <source>
        <strain evidence="11">JCM 16545</strain>
    </source>
</reference>
<feature type="domain" description="PAS" evidence="8">
    <location>
        <begin position="217"/>
        <end position="293"/>
    </location>
</feature>
<evidence type="ECO:0000259" key="7">
    <source>
        <dbReference type="PROSITE" id="PS50109"/>
    </source>
</evidence>
<feature type="domain" description="PAS" evidence="8">
    <location>
        <begin position="599"/>
        <end position="672"/>
    </location>
</feature>